<comment type="caution">
    <text evidence="1">The sequence shown here is derived from an EMBL/GenBank/DDBJ whole genome shotgun (WGS) entry which is preliminary data.</text>
</comment>
<dbReference type="RefSeq" id="WP_386738728.1">
    <property type="nucleotide sequence ID" value="NZ_JBHSMG010000001.1"/>
</dbReference>
<dbReference type="Proteomes" id="UP001596039">
    <property type="component" value="Unassembled WGS sequence"/>
</dbReference>
<proteinExistence type="predicted"/>
<name>A0ABW0NL35_9MICO</name>
<dbReference type="EMBL" id="JBHSMG010000001">
    <property type="protein sequence ID" value="MFC5501126.1"/>
    <property type="molecule type" value="Genomic_DNA"/>
</dbReference>
<keyword evidence="2" id="KW-1185">Reference proteome</keyword>
<evidence type="ECO:0000313" key="2">
    <source>
        <dbReference type="Proteomes" id="UP001596039"/>
    </source>
</evidence>
<evidence type="ECO:0000313" key="1">
    <source>
        <dbReference type="EMBL" id="MFC5501126.1"/>
    </source>
</evidence>
<protein>
    <submittedName>
        <fullName evidence="1">Three-helix bundle dimerization domain-containing protein</fullName>
    </submittedName>
</protein>
<accession>A0ABW0NL35</accession>
<reference evidence="2" key="1">
    <citation type="journal article" date="2019" name="Int. J. Syst. Evol. Microbiol.">
        <title>The Global Catalogue of Microorganisms (GCM) 10K type strain sequencing project: providing services to taxonomists for standard genome sequencing and annotation.</title>
        <authorList>
            <consortium name="The Broad Institute Genomics Platform"/>
            <consortium name="The Broad Institute Genome Sequencing Center for Infectious Disease"/>
            <person name="Wu L."/>
            <person name="Ma J."/>
        </authorList>
    </citation>
    <scope>NUCLEOTIDE SEQUENCE [LARGE SCALE GENOMIC DNA]</scope>
    <source>
        <strain evidence="2">CGMCC 4.6997</strain>
    </source>
</reference>
<organism evidence="1 2">
    <name type="scientific">Lysinimonas soli</name>
    <dbReference type="NCBI Taxonomy" id="1074233"/>
    <lineage>
        <taxon>Bacteria</taxon>
        <taxon>Bacillati</taxon>
        <taxon>Actinomycetota</taxon>
        <taxon>Actinomycetes</taxon>
        <taxon>Micrococcales</taxon>
        <taxon>Microbacteriaceae</taxon>
        <taxon>Lysinimonas</taxon>
    </lineage>
</organism>
<sequence length="69" mass="7853">MTTDIDTDEIFRQVTARLRDKFPEVHPQEVESAVRGELDQLADRPVRDYLEVLTERAAAKRLKGVSQAA</sequence>
<gene>
    <name evidence="1" type="ORF">ACFPJ4_02610</name>
</gene>
<dbReference type="Gene3D" id="1.10.8.1060">
    <property type="entry name" value="Corynebacterium glutamicum thioredoxin-dependent arsenate reductase, N-terminal domain"/>
    <property type="match status" value="1"/>
</dbReference>
<dbReference type="NCBIfam" id="NF046112">
    <property type="entry name" value="MSMEG_6209_Nter"/>
    <property type="match status" value="1"/>
</dbReference>